<dbReference type="AlphaFoldDB" id="A0A2N5XWV8"/>
<reference evidence="1 2" key="1">
    <citation type="submission" date="2018-01" db="EMBL/GenBank/DDBJ databases">
        <title>The draft genome sequence of Cohaesibacter sp. H1304.</title>
        <authorList>
            <person name="Wang N.-N."/>
            <person name="Du Z.-J."/>
        </authorList>
    </citation>
    <scope>NUCLEOTIDE SEQUENCE [LARGE SCALE GENOMIC DNA]</scope>
    <source>
        <strain evidence="1 2">H1304</strain>
    </source>
</reference>
<gene>
    <name evidence="1" type="ORF">C0081_01780</name>
</gene>
<comment type="caution">
    <text evidence="1">The sequence shown here is derived from an EMBL/GenBank/DDBJ whole genome shotgun (WGS) entry which is preliminary data.</text>
</comment>
<protein>
    <recommendedName>
        <fullName evidence="3">DUF115 domain-containing protein</fullName>
    </recommendedName>
</protein>
<accession>A0A2N5XWV8</accession>
<dbReference type="Proteomes" id="UP000234881">
    <property type="component" value="Unassembled WGS sequence"/>
</dbReference>
<dbReference type="EMBL" id="PKUQ01000001">
    <property type="protein sequence ID" value="PLW78991.1"/>
    <property type="molecule type" value="Genomic_DNA"/>
</dbReference>
<evidence type="ECO:0008006" key="3">
    <source>
        <dbReference type="Google" id="ProtNLM"/>
    </source>
</evidence>
<name>A0A2N5XWV8_9HYPH</name>
<evidence type="ECO:0000313" key="1">
    <source>
        <dbReference type="EMBL" id="PLW78991.1"/>
    </source>
</evidence>
<proteinExistence type="predicted"/>
<keyword evidence="2" id="KW-1185">Reference proteome</keyword>
<dbReference type="Gene3D" id="3.90.1480.10">
    <property type="entry name" value="Alpha-2,3-sialyltransferase"/>
    <property type="match status" value="1"/>
</dbReference>
<sequence length="242" mass="27397">MQLDIQPSTKTSQLQNLYSGKSVFLVGNAPSLNLLPLDALSKAELPFVAVNNGIRLFKGRPIPFHIVSDIDCFGQNYKSWNDYEIGHGFYRKRFLKQHPSANSDLTYKKTWVPYRNGGILKRGFQPDMRLGIGNDSSVLSFAAQICFYLGFQTIYVIGCDLTYQQGNEYAYEMSEKDRTLEAHEETKNKRSSIAHTDAEFGILHQRFSAEGRQIFNCGIGGNLNAIPRLPFATALLNEKKWQ</sequence>
<organism evidence="1 2">
    <name type="scientific">Cohaesibacter celericrescens</name>
    <dbReference type="NCBI Taxonomy" id="2067669"/>
    <lineage>
        <taxon>Bacteria</taxon>
        <taxon>Pseudomonadati</taxon>
        <taxon>Pseudomonadota</taxon>
        <taxon>Alphaproteobacteria</taxon>
        <taxon>Hyphomicrobiales</taxon>
        <taxon>Cohaesibacteraceae</taxon>
    </lineage>
</organism>
<evidence type="ECO:0000313" key="2">
    <source>
        <dbReference type="Proteomes" id="UP000234881"/>
    </source>
</evidence>